<evidence type="ECO:0000313" key="2">
    <source>
        <dbReference type="Proteomes" id="UP000799754"/>
    </source>
</evidence>
<keyword evidence="2" id="KW-1185">Reference proteome</keyword>
<reference evidence="1" key="1">
    <citation type="journal article" date="2020" name="Stud. Mycol.">
        <title>101 Dothideomycetes genomes: a test case for predicting lifestyles and emergence of pathogens.</title>
        <authorList>
            <person name="Haridas S."/>
            <person name="Albert R."/>
            <person name="Binder M."/>
            <person name="Bloem J."/>
            <person name="Labutti K."/>
            <person name="Salamov A."/>
            <person name="Andreopoulos B."/>
            <person name="Baker S."/>
            <person name="Barry K."/>
            <person name="Bills G."/>
            <person name="Bluhm B."/>
            <person name="Cannon C."/>
            <person name="Castanera R."/>
            <person name="Culley D."/>
            <person name="Daum C."/>
            <person name="Ezra D."/>
            <person name="Gonzalez J."/>
            <person name="Henrissat B."/>
            <person name="Kuo A."/>
            <person name="Liang C."/>
            <person name="Lipzen A."/>
            <person name="Lutzoni F."/>
            <person name="Magnuson J."/>
            <person name="Mondo S."/>
            <person name="Nolan M."/>
            <person name="Ohm R."/>
            <person name="Pangilinan J."/>
            <person name="Park H.-J."/>
            <person name="Ramirez L."/>
            <person name="Alfaro M."/>
            <person name="Sun H."/>
            <person name="Tritt A."/>
            <person name="Yoshinaga Y."/>
            <person name="Zwiers L.-H."/>
            <person name="Turgeon B."/>
            <person name="Goodwin S."/>
            <person name="Spatafora J."/>
            <person name="Crous P."/>
            <person name="Grigoriev I."/>
        </authorList>
    </citation>
    <scope>NUCLEOTIDE SEQUENCE</scope>
    <source>
        <strain evidence="1">CBS 525.71</strain>
    </source>
</reference>
<organism evidence="1 2">
    <name type="scientific">Macroventuria anomochaeta</name>
    <dbReference type="NCBI Taxonomy" id="301207"/>
    <lineage>
        <taxon>Eukaryota</taxon>
        <taxon>Fungi</taxon>
        <taxon>Dikarya</taxon>
        <taxon>Ascomycota</taxon>
        <taxon>Pezizomycotina</taxon>
        <taxon>Dothideomycetes</taxon>
        <taxon>Pleosporomycetidae</taxon>
        <taxon>Pleosporales</taxon>
        <taxon>Pleosporineae</taxon>
        <taxon>Didymellaceae</taxon>
        <taxon>Macroventuria</taxon>
    </lineage>
</organism>
<dbReference type="Proteomes" id="UP000799754">
    <property type="component" value="Unassembled WGS sequence"/>
</dbReference>
<accession>A0ACB6RNZ9</accession>
<comment type="caution">
    <text evidence="1">The sequence shown here is derived from an EMBL/GenBank/DDBJ whole genome shotgun (WGS) entry which is preliminary data.</text>
</comment>
<dbReference type="EMBL" id="MU006736">
    <property type="protein sequence ID" value="KAF2623538.1"/>
    <property type="molecule type" value="Genomic_DNA"/>
</dbReference>
<sequence length="155" mass="17377">MDSITMQFPIQRGCTMDKKIPLPDAAVSSTDGSILDETMHQDSTHTQKVIYDRPSKIHDTDGSSNQAWAEEMTYVIPNRLWDHGLTLDDNLKPNRSLGSLVRENYKSRWRHKWGLSLRDAKSTGAKGTAEKVGYSPLPSLPKPDNGLYEFSTRGA</sequence>
<protein>
    <submittedName>
        <fullName evidence="1">Uncharacterized protein</fullName>
    </submittedName>
</protein>
<evidence type="ECO:0000313" key="1">
    <source>
        <dbReference type="EMBL" id="KAF2623538.1"/>
    </source>
</evidence>
<proteinExistence type="predicted"/>
<name>A0ACB6RNZ9_9PLEO</name>
<gene>
    <name evidence="1" type="ORF">BU25DRAFT_176303</name>
</gene>